<dbReference type="Proteomes" id="UP001589710">
    <property type="component" value="Unassembled WGS sequence"/>
</dbReference>
<dbReference type="EMBL" id="JBHMCG010000182">
    <property type="protein sequence ID" value="MFB9578500.1"/>
    <property type="molecule type" value="Genomic_DNA"/>
</dbReference>
<name>A0ABV5RKW4_9ACTN</name>
<reference evidence="2 3" key="1">
    <citation type="submission" date="2024-09" db="EMBL/GenBank/DDBJ databases">
        <authorList>
            <person name="Sun Q."/>
            <person name="Mori K."/>
        </authorList>
    </citation>
    <scope>NUCLEOTIDE SEQUENCE [LARGE SCALE GENOMIC DNA]</scope>
    <source>
        <strain evidence="2 3">JCM 3331</strain>
    </source>
</reference>
<organism evidence="2 3">
    <name type="scientific">Streptomyces yanii</name>
    <dbReference type="NCBI Taxonomy" id="78510"/>
    <lineage>
        <taxon>Bacteria</taxon>
        <taxon>Bacillati</taxon>
        <taxon>Actinomycetota</taxon>
        <taxon>Actinomycetes</taxon>
        <taxon>Kitasatosporales</taxon>
        <taxon>Streptomycetaceae</taxon>
        <taxon>Streptomyces</taxon>
    </lineage>
</organism>
<evidence type="ECO:0000256" key="1">
    <source>
        <dbReference type="SAM" id="SignalP"/>
    </source>
</evidence>
<gene>
    <name evidence="2" type="ORF">ACFFTL_41130</name>
</gene>
<dbReference type="PROSITE" id="PS51257">
    <property type="entry name" value="PROKAR_LIPOPROTEIN"/>
    <property type="match status" value="1"/>
</dbReference>
<proteinExistence type="predicted"/>
<dbReference type="RefSeq" id="WP_345512373.1">
    <property type="nucleotide sequence ID" value="NZ_BAAAXD010000015.1"/>
</dbReference>
<keyword evidence="3" id="KW-1185">Reference proteome</keyword>
<evidence type="ECO:0000313" key="3">
    <source>
        <dbReference type="Proteomes" id="UP001589710"/>
    </source>
</evidence>
<evidence type="ECO:0008006" key="4">
    <source>
        <dbReference type="Google" id="ProtNLM"/>
    </source>
</evidence>
<keyword evidence="1" id="KW-0732">Signal</keyword>
<comment type="caution">
    <text evidence="2">The sequence shown here is derived from an EMBL/GenBank/DDBJ whole genome shotgun (WGS) entry which is preliminary data.</text>
</comment>
<feature type="chain" id="PRO_5046515654" description="Lipoprotein" evidence="1">
    <location>
        <begin position="26"/>
        <end position="262"/>
    </location>
</feature>
<sequence>MRPTAVRRTAVAAACAMSLTLLATACGGDSDSGSRAADGKGKESAAAQPAAKALTAAELDKAALVQGDVKGHKVAETGKADVVAASDVTADKEACEPLADALMGAELGKPAAVNRRKVISEPKKDQKDKLDSEDAGEAFTAAFDITTTLTSLASYDGKGAQDTVESLRTAATACSGGFTLTAAGTKQKVVTIKEEKISGGEEAAAWTLTVEQDGEKAPLKLVVARQGATVASFSALNLAASGMGQDFELPTAVVDAQLAKLA</sequence>
<evidence type="ECO:0000313" key="2">
    <source>
        <dbReference type="EMBL" id="MFB9578500.1"/>
    </source>
</evidence>
<feature type="signal peptide" evidence="1">
    <location>
        <begin position="1"/>
        <end position="25"/>
    </location>
</feature>
<accession>A0ABV5RKW4</accession>
<protein>
    <recommendedName>
        <fullName evidence="4">Lipoprotein</fullName>
    </recommendedName>
</protein>